<feature type="domain" description="Aminotransferase class I/classII large" evidence="4">
    <location>
        <begin position="58"/>
        <end position="346"/>
    </location>
</feature>
<dbReference type="InterPro" id="IPR004839">
    <property type="entry name" value="Aminotransferase_I/II_large"/>
</dbReference>
<dbReference type="InterPro" id="IPR004838">
    <property type="entry name" value="NHTrfase_class1_PyrdxlP-BS"/>
</dbReference>
<proteinExistence type="inferred from homology"/>
<comment type="cofactor">
    <cofactor evidence="1 3">
        <name>pyridoxal 5'-phosphate</name>
        <dbReference type="ChEBI" id="CHEBI:597326"/>
    </cofactor>
</comment>
<evidence type="ECO:0000256" key="1">
    <source>
        <dbReference type="ARBA" id="ARBA00001933"/>
    </source>
</evidence>
<sequence>MSLENPHTLPLHGGDLIAAEARYGIPRAQWLDLSTGMNPRPYPVSGLPDDAFQQLPYLLPELVGAATQYYGQSDGIPLSGSQACIEVLPQLLPDLPVLVPEIGYQEHRQHWLRAGRMVVDYPSQDHQAMLTCIDQALAQNPHQHLLVINPNNPSGLCIAPEKLQQWARQSRGYLIIDEAFMDVMPDGSVLGNYVEPNMVVLRSFGKFFGLAGIRMGFAFAEASILAAIDEKLSLWRVNGPAQHIAIQALKDIEWQQTALQRIQADHDATLTLVSEAMALLVDARLTTDTPLFFGYTMNKTSALKVHECLAQCGVLVRFVELPDGEGMLRFGLMCGDDTDGQKKLASALKTTVSTINGA</sequence>
<dbReference type="AlphaFoldDB" id="A0A5S9NTA6"/>
<dbReference type="EMBL" id="CACSII010000002">
    <property type="protein sequence ID" value="CAA0091227.1"/>
    <property type="molecule type" value="Genomic_DNA"/>
</dbReference>
<evidence type="ECO:0000256" key="2">
    <source>
        <dbReference type="ARBA" id="ARBA00022898"/>
    </source>
</evidence>
<evidence type="ECO:0000313" key="5">
    <source>
        <dbReference type="EMBL" id="CAA0091227.1"/>
    </source>
</evidence>
<gene>
    <name evidence="5" type="primary">hisC_2</name>
    <name evidence="5" type="ORF">DPBNPPHM_02992</name>
</gene>
<dbReference type="CDD" id="cd00609">
    <property type="entry name" value="AAT_like"/>
    <property type="match status" value="1"/>
</dbReference>
<comment type="similarity">
    <text evidence="3">Belongs to the class-I pyridoxal-phosphate-dependent aminotransferase family.</text>
</comment>
<reference evidence="5 6" key="1">
    <citation type="submission" date="2019-11" db="EMBL/GenBank/DDBJ databases">
        <authorList>
            <person name="Holert J."/>
        </authorList>
    </citation>
    <scope>NUCLEOTIDE SEQUENCE [LARGE SCALE GENOMIC DNA]</scope>
    <source>
        <strain evidence="5">BC5_2</strain>
    </source>
</reference>
<dbReference type="Gene3D" id="3.90.1150.10">
    <property type="entry name" value="Aspartate Aminotransferase, domain 1"/>
    <property type="match status" value="1"/>
</dbReference>
<dbReference type="InterPro" id="IPR015424">
    <property type="entry name" value="PyrdxlP-dep_Trfase"/>
</dbReference>
<dbReference type="GO" id="GO:0008483">
    <property type="term" value="F:transaminase activity"/>
    <property type="evidence" value="ECO:0007669"/>
    <property type="project" value="UniProtKB-KW"/>
</dbReference>
<dbReference type="PROSITE" id="PS00105">
    <property type="entry name" value="AA_TRANSFER_CLASS_1"/>
    <property type="match status" value="1"/>
</dbReference>
<keyword evidence="3 5" id="KW-0032">Aminotransferase</keyword>
<accession>A0A5S9NTA6</accession>
<dbReference type="InterPro" id="IPR015422">
    <property type="entry name" value="PyrdxlP-dep_Trfase_small"/>
</dbReference>
<dbReference type="Pfam" id="PF00155">
    <property type="entry name" value="Aminotran_1_2"/>
    <property type="match status" value="1"/>
</dbReference>
<evidence type="ECO:0000313" key="6">
    <source>
        <dbReference type="Proteomes" id="UP000434580"/>
    </source>
</evidence>
<dbReference type="EC" id="2.6.1.-" evidence="3"/>
<dbReference type="Proteomes" id="UP000434580">
    <property type="component" value="Unassembled WGS sequence"/>
</dbReference>
<dbReference type="InterPro" id="IPR015421">
    <property type="entry name" value="PyrdxlP-dep_Trfase_major"/>
</dbReference>
<protein>
    <recommendedName>
        <fullName evidence="3">Aminotransferase</fullName>
        <ecNumber evidence="3">2.6.1.-</ecNumber>
    </recommendedName>
</protein>
<keyword evidence="2" id="KW-0663">Pyridoxal phosphate</keyword>
<organism evidence="5 6">
    <name type="scientific">BD1-7 clade bacterium</name>
    <dbReference type="NCBI Taxonomy" id="2029982"/>
    <lineage>
        <taxon>Bacteria</taxon>
        <taxon>Pseudomonadati</taxon>
        <taxon>Pseudomonadota</taxon>
        <taxon>Gammaproteobacteria</taxon>
        <taxon>Cellvibrionales</taxon>
        <taxon>Spongiibacteraceae</taxon>
        <taxon>BD1-7 clade</taxon>
    </lineage>
</organism>
<keyword evidence="3 5" id="KW-0808">Transferase</keyword>
<dbReference type="OrthoDB" id="9799304at2"/>
<evidence type="ECO:0000259" key="4">
    <source>
        <dbReference type="Pfam" id="PF00155"/>
    </source>
</evidence>
<dbReference type="Gene3D" id="3.40.640.10">
    <property type="entry name" value="Type I PLP-dependent aspartate aminotransferase-like (Major domain)"/>
    <property type="match status" value="1"/>
</dbReference>
<name>A0A5S9NTA6_9GAMM</name>
<dbReference type="PANTHER" id="PTHR42885">
    <property type="entry name" value="HISTIDINOL-PHOSPHATE AMINOTRANSFERASE-RELATED"/>
    <property type="match status" value="1"/>
</dbReference>
<evidence type="ECO:0000256" key="3">
    <source>
        <dbReference type="RuleBase" id="RU000481"/>
    </source>
</evidence>
<dbReference type="SUPFAM" id="SSF53383">
    <property type="entry name" value="PLP-dependent transferases"/>
    <property type="match status" value="1"/>
</dbReference>
<dbReference type="GO" id="GO:0030170">
    <property type="term" value="F:pyridoxal phosphate binding"/>
    <property type="evidence" value="ECO:0007669"/>
    <property type="project" value="InterPro"/>
</dbReference>
<dbReference type="PANTHER" id="PTHR42885:SF1">
    <property type="entry name" value="THREONINE-PHOSPHATE DECARBOXYLASE"/>
    <property type="match status" value="1"/>
</dbReference>